<sequence length="59" mass="6962">MLFASTFVSIYFPKLLVNTCQKYTFSYENLNLKIEILSFTHKITFKVNLYKTPIAFALF</sequence>
<reference evidence="1 2" key="1">
    <citation type="journal article" date="2011" name="J. Bacteriol.">
        <title>Complete genome sequence of the dog commensal and human pathogen Capnocytophaga canimorsus strain 5.</title>
        <authorList>
            <person name="Manfredi P."/>
            <person name="Pagni M."/>
            <person name="Cornelis G.R."/>
        </authorList>
    </citation>
    <scope>NUCLEOTIDE SEQUENCE [LARGE SCALE GENOMIC DNA]</scope>
    <source>
        <strain evidence="2">5</strain>
    </source>
</reference>
<protein>
    <submittedName>
        <fullName evidence="1">Uncharacterized protein</fullName>
    </submittedName>
</protein>
<gene>
    <name evidence="1" type="ordered locus">Ccan_09170</name>
</gene>
<dbReference type="STRING" id="860228.Ccan_09170"/>
<accession>F9YUR0</accession>
<proteinExistence type="predicted"/>
<organism evidence="1 2">
    <name type="scientific">Capnocytophaga canimorsus (strain 5)</name>
    <dbReference type="NCBI Taxonomy" id="860228"/>
    <lineage>
        <taxon>Bacteria</taxon>
        <taxon>Pseudomonadati</taxon>
        <taxon>Bacteroidota</taxon>
        <taxon>Flavobacteriia</taxon>
        <taxon>Flavobacteriales</taxon>
        <taxon>Flavobacteriaceae</taxon>
        <taxon>Capnocytophaga</taxon>
    </lineage>
</organism>
<dbReference type="Proteomes" id="UP000008895">
    <property type="component" value="Chromosome"/>
</dbReference>
<evidence type="ECO:0000313" key="1">
    <source>
        <dbReference type="EMBL" id="AEK23035.1"/>
    </source>
</evidence>
<name>F9YUR0_CAPCC</name>
<dbReference type="HOGENOM" id="CLU_2951746_0_0_10"/>
<dbReference type="AlphaFoldDB" id="F9YUR0"/>
<dbReference type="KEGG" id="ccm:Ccan_09170"/>
<keyword evidence="2" id="KW-1185">Reference proteome</keyword>
<dbReference type="EMBL" id="CP002113">
    <property type="protein sequence ID" value="AEK23035.1"/>
    <property type="molecule type" value="Genomic_DNA"/>
</dbReference>
<evidence type="ECO:0000313" key="2">
    <source>
        <dbReference type="Proteomes" id="UP000008895"/>
    </source>
</evidence>